<keyword evidence="2" id="KW-1185">Reference proteome</keyword>
<evidence type="ECO:0000313" key="1">
    <source>
        <dbReference type="EMBL" id="MEE1976972.1"/>
    </source>
</evidence>
<protein>
    <submittedName>
        <fullName evidence="1">Uncharacterized protein</fullName>
    </submittedName>
</protein>
<accession>A0ABU7IVF6</accession>
<reference evidence="1 2" key="1">
    <citation type="submission" date="2024-01" db="EMBL/GenBank/DDBJ databases">
        <title>Maribacter spp. originated from different algae showed divergent polysaccharides utilization ability.</title>
        <authorList>
            <person name="Wang H."/>
            <person name="Wu Y."/>
        </authorList>
    </citation>
    <scope>NUCLEOTIDE SEQUENCE [LARGE SCALE GENOMIC DNA]</scope>
    <source>
        <strain evidence="1 2">PR1</strain>
    </source>
</reference>
<dbReference type="EMBL" id="JAZDDG010000006">
    <property type="protein sequence ID" value="MEE1976972.1"/>
    <property type="molecule type" value="Genomic_DNA"/>
</dbReference>
<comment type="caution">
    <text evidence="1">The sequence shown here is derived from an EMBL/GenBank/DDBJ whole genome shotgun (WGS) entry which is preliminary data.</text>
</comment>
<evidence type="ECO:0000313" key="2">
    <source>
        <dbReference type="Proteomes" id="UP001356308"/>
    </source>
</evidence>
<gene>
    <name evidence="1" type="ORF">V1I91_12870</name>
</gene>
<dbReference type="RefSeq" id="WP_272651667.1">
    <property type="nucleotide sequence ID" value="NZ_JAZDDG010000006.1"/>
</dbReference>
<sequence length="49" mass="5496">MRTVRPSMNAVLNYTESLAAFFPMGIAMYWDGSNVNGSIPVRYRGFPPL</sequence>
<name>A0ABU7IVF6_9FLAO</name>
<organism evidence="1 2">
    <name type="scientific">Maribacter cobaltidurans</name>
    <dbReference type="NCBI Taxonomy" id="1178778"/>
    <lineage>
        <taxon>Bacteria</taxon>
        <taxon>Pseudomonadati</taxon>
        <taxon>Bacteroidota</taxon>
        <taxon>Flavobacteriia</taxon>
        <taxon>Flavobacteriales</taxon>
        <taxon>Flavobacteriaceae</taxon>
        <taxon>Maribacter</taxon>
    </lineage>
</organism>
<dbReference type="Proteomes" id="UP001356308">
    <property type="component" value="Unassembled WGS sequence"/>
</dbReference>
<proteinExistence type="predicted"/>